<reference evidence="6" key="1">
    <citation type="journal article" date="2018" name="DNA Res.">
        <title>Multiple hybrid de novo genome assembly of finger millet, an orphan allotetraploid crop.</title>
        <authorList>
            <person name="Hatakeyama M."/>
            <person name="Aluri S."/>
            <person name="Balachadran M.T."/>
            <person name="Sivarajan S.R."/>
            <person name="Patrignani A."/>
            <person name="Gruter S."/>
            <person name="Poveda L."/>
            <person name="Shimizu-Inatsugi R."/>
            <person name="Baeten J."/>
            <person name="Francoijs K.J."/>
            <person name="Nataraja K.N."/>
            <person name="Reddy Y.A.N."/>
            <person name="Phadnis S."/>
            <person name="Ravikumar R.L."/>
            <person name="Schlapbach R."/>
            <person name="Sreeman S.M."/>
            <person name="Shimizu K.K."/>
        </authorList>
    </citation>
    <scope>NUCLEOTIDE SEQUENCE</scope>
</reference>
<organism evidence="6 7">
    <name type="scientific">Eleusine coracana subsp. coracana</name>
    <dbReference type="NCBI Taxonomy" id="191504"/>
    <lineage>
        <taxon>Eukaryota</taxon>
        <taxon>Viridiplantae</taxon>
        <taxon>Streptophyta</taxon>
        <taxon>Embryophyta</taxon>
        <taxon>Tracheophyta</taxon>
        <taxon>Spermatophyta</taxon>
        <taxon>Magnoliopsida</taxon>
        <taxon>Liliopsida</taxon>
        <taxon>Poales</taxon>
        <taxon>Poaceae</taxon>
        <taxon>PACMAD clade</taxon>
        <taxon>Chloridoideae</taxon>
        <taxon>Cynodonteae</taxon>
        <taxon>Eleusininae</taxon>
        <taxon>Eleusine</taxon>
    </lineage>
</organism>
<evidence type="ECO:0000313" key="7">
    <source>
        <dbReference type="Proteomes" id="UP001054889"/>
    </source>
</evidence>
<dbReference type="InterPro" id="IPR000010">
    <property type="entry name" value="Cystatin_dom"/>
</dbReference>
<evidence type="ECO:0000259" key="5">
    <source>
        <dbReference type="Pfam" id="PF16845"/>
    </source>
</evidence>
<feature type="chain" id="PRO_5043641103" description="Cystatin domain-containing protein" evidence="4">
    <location>
        <begin position="21"/>
        <end position="114"/>
    </location>
</feature>
<reference evidence="6" key="2">
    <citation type="submission" date="2021-12" db="EMBL/GenBank/DDBJ databases">
        <title>Resequencing data analysis of finger millet.</title>
        <authorList>
            <person name="Hatakeyama M."/>
            <person name="Aluri S."/>
            <person name="Balachadran M.T."/>
            <person name="Sivarajan S.R."/>
            <person name="Poveda L."/>
            <person name="Shimizu-Inatsugi R."/>
            <person name="Schlapbach R."/>
            <person name="Sreeman S.M."/>
            <person name="Shimizu K.K."/>
        </authorList>
    </citation>
    <scope>NUCLEOTIDE SEQUENCE</scope>
</reference>
<keyword evidence="4" id="KW-0732">Signal</keyword>
<feature type="domain" description="Cystatin" evidence="5">
    <location>
        <begin position="37"/>
        <end position="109"/>
    </location>
</feature>
<keyword evidence="2" id="KW-0646">Protease inhibitor</keyword>
<dbReference type="SUPFAM" id="SSF54403">
    <property type="entry name" value="Cystatin/monellin"/>
    <property type="match status" value="1"/>
</dbReference>
<keyword evidence="3" id="KW-0789">Thiol protease inhibitor</keyword>
<evidence type="ECO:0000256" key="3">
    <source>
        <dbReference type="ARBA" id="ARBA00022704"/>
    </source>
</evidence>
<dbReference type="Gene3D" id="3.10.450.10">
    <property type="match status" value="1"/>
</dbReference>
<evidence type="ECO:0000313" key="6">
    <source>
        <dbReference type="EMBL" id="GJN08927.1"/>
    </source>
</evidence>
<dbReference type="InterPro" id="IPR027214">
    <property type="entry name" value="Cystatin"/>
</dbReference>
<keyword evidence="7" id="KW-1185">Reference proteome</keyword>
<proteinExistence type="inferred from homology"/>
<dbReference type="Pfam" id="PF16845">
    <property type="entry name" value="SQAPI"/>
    <property type="match status" value="1"/>
</dbReference>
<evidence type="ECO:0000256" key="2">
    <source>
        <dbReference type="ARBA" id="ARBA00022690"/>
    </source>
</evidence>
<dbReference type="PANTHER" id="PTHR47116">
    <property type="entry name" value="PHLOEM FILAMENT PROTEIN"/>
    <property type="match status" value="1"/>
</dbReference>
<gene>
    <name evidence="6" type="primary">ga26888</name>
    <name evidence="6" type="ORF">PR202_ga26888</name>
</gene>
<sequence length="114" mass="12505">MRSLAAVLFVLPVLAGAASAGFVDPPEDMPAGTGPLQLARFAVLVYNLNRDAKLRYIDVSDTERHPHKGGVKYEMTVTAASPTGATGQYRAVVWGIPKSYQWMLLEFKHIKMTK</sequence>
<evidence type="ECO:0000256" key="4">
    <source>
        <dbReference type="SAM" id="SignalP"/>
    </source>
</evidence>
<dbReference type="EMBL" id="BQKI01000015">
    <property type="protein sequence ID" value="GJN08927.1"/>
    <property type="molecule type" value="Genomic_DNA"/>
</dbReference>
<accession>A0AAV5DEJ8</accession>
<dbReference type="InterPro" id="IPR046350">
    <property type="entry name" value="Cystatin_sf"/>
</dbReference>
<evidence type="ECO:0000256" key="1">
    <source>
        <dbReference type="ARBA" id="ARBA00007233"/>
    </source>
</evidence>
<dbReference type="GO" id="GO:0004869">
    <property type="term" value="F:cysteine-type endopeptidase inhibitor activity"/>
    <property type="evidence" value="ECO:0007669"/>
    <property type="project" value="UniProtKB-KW"/>
</dbReference>
<comment type="caution">
    <text evidence="6">The sequence shown here is derived from an EMBL/GenBank/DDBJ whole genome shotgun (WGS) entry which is preliminary data.</text>
</comment>
<protein>
    <recommendedName>
        <fullName evidence="5">Cystatin domain-containing protein</fullName>
    </recommendedName>
</protein>
<dbReference type="Proteomes" id="UP001054889">
    <property type="component" value="Unassembled WGS sequence"/>
</dbReference>
<dbReference type="AlphaFoldDB" id="A0AAV5DEJ8"/>
<feature type="signal peptide" evidence="4">
    <location>
        <begin position="1"/>
        <end position="20"/>
    </location>
</feature>
<comment type="similarity">
    <text evidence="1">Belongs to the cystatin family. Phytocystatin subfamily.</text>
</comment>
<name>A0AAV5DEJ8_ELECO</name>